<feature type="region of interest" description="Disordered" evidence="1">
    <location>
        <begin position="41"/>
        <end position="67"/>
    </location>
</feature>
<proteinExistence type="predicted"/>
<feature type="compositionally biased region" description="Low complexity" evidence="1">
    <location>
        <begin position="53"/>
        <end position="67"/>
    </location>
</feature>
<dbReference type="AlphaFoldDB" id="A0A1H9MGH2"/>
<sequence>MTLRFGCRSPFWSEKARSLDFDLALSLREVTLPPARAADLPHISAGRGRGPMPLRASRPLPRSRPGTVRYTRRRRPRAGPSLDLLRPAGAEVPTPARRPYVECRRWPWRGQRRGDRGSNWSIARSAPRDGGWWTPCVLLTVSPSSGGRAEAFRTRGRSTNGVGSRCCHLFPLAGRKAGNSSARENLRLNSMADPLPVLVRPTVGAGPGRCQPEQFQGSVAGRPGGEVPTDCGRVELTVFLSIASVKFGDVSGGRSHKTLK</sequence>
<keyword evidence="3" id="KW-1185">Reference proteome</keyword>
<reference evidence="3" key="1">
    <citation type="submission" date="2016-10" db="EMBL/GenBank/DDBJ databases">
        <authorList>
            <person name="Varghese N."/>
            <person name="Submissions S."/>
        </authorList>
    </citation>
    <scope>NUCLEOTIDE SEQUENCE [LARGE SCALE GENOMIC DNA]</scope>
    <source>
        <strain evidence="3">DSM 44437</strain>
    </source>
</reference>
<gene>
    <name evidence="2" type="ORF">SAMN04488000_10726</name>
</gene>
<dbReference type="Proteomes" id="UP000199503">
    <property type="component" value="Unassembled WGS sequence"/>
</dbReference>
<protein>
    <submittedName>
        <fullName evidence="2">Uncharacterized protein</fullName>
    </submittedName>
</protein>
<dbReference type="EMBL" id="FOFV01000007">
    <property type="protein sequence ID" value="SER22758.1"/>
    <property type="molecule type" value="Genomic_DNA"/>
</dbReference>
<organism evidence="2 3">
    <name type="scientific">Lentzea albida</name>
    <dbReference type="NCBI Taxonomy" id="65499"/>
    <lineage>
        <taxon>Bacteria</taxon>
        <taxon>Bacillati</taxon>
        <taxon>Actinomycetota</taxon>
        <taxon>Actinomycetes</taxon>
        <taxon>Pseudonocardiales</taxon>
        <taxon>Pseudonocardiaceae</taxon>
        <taxon>Lentzea</taxon>
    </lineage>
</organism>
<evidence type="ECO:0000256" key="1">
    <source>
        <dbReference type="SAM" id="MobiDB-lite"/>
    </source>
</evidence>
<evidence type="ECO:0000313" key="2">
    <source>
        <dbReference type="EMBL" id="SER22758.1"/>
    </source>
</evidence>
<name>A0A1H9MGH2_9PSEU</name>
<accession>A0A1H9MGH2</accession>
<evidence type="ECO:0000313" key="3">
    <source>
        <dbReference type="Proteomes" id="UP000199503"/>
    </source>
</evidence>